<dbReference type="AlphaFoldDB" id="A0A0E9WAM6"/>
<name>A0A0E9WAM6_ANGAN</name>
<accession>A0A0E9WAM6</accession>
<reference evidence="1" key="1">
    <citation type="submission" date="2014-11" db="EMBL/GenBank/DDBJ databases">
        <authorList>
            <person name="Amaro Gonzalez C."/>
        </authorList>
    </citation>
    <scope>NUCLEOTIDE SEQUENCE</scope>
</reference>
<protein>
    <submittedName>
        <fullName evidence="1">Uncharacterized protein</fullName>
    </submittedName>
</protein>
<sequence>MSFSCNNWTLCYSVNTLHYICFRCTQQRQT</sequence>
<evidence type="ECO:0000313" key="1">
    <source>
        <dbReference type="EMBL" id="JAH86635.1"/>
    </source>
</evidence>
<organism evidence="1">
    <name type="scientific">Anguilla anguilla</name>
    <name type="common">European freshwater eel</name>
    <name type="synonym">Muraena anguilla</name>
    <dbReference type="NCBI Taxonomy" id="7936"/>
    <lineage>
        <taxon>Eukaryota</taxon>
        <taxon>Metazoa</taxon>
        <taxon>Chordata</taxon>
        <taxon>Craniata</taxon>
        <taxon>Vertebrata</taxon>
        <taxon>Euteleostomi</taxon>
        <taxon>Actinopterygii</taxon>
        <taxon>Neopterygii</taxon>
        <taxon>Teleostei</taxon>
        <taxon>Anguilliformes</taxon>
        <taxon>Anguillidae</taxon>
        <taxon>Anguilla</taxon>
    </lineage>
</organism>
<proteinExistence type="predicted"/>
<reference evidence="1" key="2">
    <citation type="journal article" date="2015" name="Fish Shellfish Immunol.">
        <title>Early steps in the European eel (Anguilla anguilla)-Vibrio vulnificus interaction in the gills: Role of the RtxA13 toxin.</title>
        <authorList>
            <person name="Callol A."/>
            <person name="Pajuelo D."/>
            <person name="Ebbesson L."/>
            <person name="Teles M."/>
            <person name="MacKenzie S."/>
            <person name="Amaro C."/>
        </authorList>
    </citation>
    <scope>NUCLEOTIDE SEQUENCE</scope>
</reference>
<dbReference type="EMBL" id="GBXM01021942">
    <property type="protein sequence ID" value="JAH86635.1"/>
    <property type="molecule type" value="Transcribed_RNA"/>
</dbReference>